<evidence type="ECO:0000256" key="1">
    <source>
        <dbReference type="SAM" id="Coils"/>
    </source>
</evidence>
<proteinExistence type="predicted"/>
<keyword evidence="4" id="KW-1185">Reference proteome</keyword>
<gene>
    <name evidence="3" type="ORF">SAMN04488518_11349</name>
</gene>
<dbReference type="Proteomes" id="UP000199598">
    <property type="component" value="Unassembled WGS sequence"/>
</dbReference>
<evidence type="ECO:0000259" key="2">
    <source>
        <dbReference type="Pfam" id="PF12571"/>
    </source>
</evidence>
<reference evidence="3 4" key="1">
    <citation type="submission" date="2016-10" db="EMBL/GenBank/DDBJ databases">
        <authorList>
            <person name="Varghese N."/>
            <person name="Submissions S."/>
        </authorList>
    </citation>
    <scope>NUCLEOTIDE SEQUENCE [LARGE SCALE GENOMIC DNA]</scope>
    <source>
        <strain evidence="3 4">DSM 16392</strain>
    </source>
</reference>
<dbReference type="Pfam" id="PF12571">
    <property type="entry name" value="Phage_tail_fib"/>
    <property type="match status" value="1"/>
</dbReference>
<feature type="coiled-coil region" evidence="1">
    <location>
        <begin position="175"/>
        <end position="202"/>
    </location>
</feature>
<evidence type="ECO:0000313" key="3">
    <source>
        <dbReference type="EMBL" id="SFK98223.1"/>
    </source>
</evidence>
<name>A0A1I4DZ11_9HYPH</name>
<protein>
    <submittedName>
        <fullName evidence="3">Phage tail-collar fibre protein</fullName>
    </submittedName>
</protein>
<accession>A0A1I4DZ11</accession>
<feature type="domain" description="Phage tail fibre protein N-terminal" evidence="2">
    <location>
        <begin position="9"/>
        <end position="104"/>
    </location>
</feature>
<dbReference type="InterPro" id="IPR022225">
    <property type="entry name" value="Phage_tail_fibre_N"/>
</dbReference>
<keyword evidence="1" id="KW-0175">Coiled coil</keyword>
<dbReference type="RefSeq" id="WP_093522610.1">
    <property type="nucleotide sequence ID" value="NZ_FOSK01000013.1"/>
</dbReference>
<organism evidence="3 4">
    <name type="scientific">Pseudovibrio ascidiaceicola</name>
    <dbReference type="NCBI Taxonomy" id="285279"/>
    <lineage>
        <taxon>Bacteria</taxon>
        <taxon>Pseudomonadati</taxon>
        <taxon>Pseudomonadota</taxon>
        <taxon>Alphaproteobacteria</taxon>
        <taxon>Hyphomicrobiales</taxon>
        <taxon>Stappiaceae</taxon>
        <taxon>Pseudovibrio</taxon>
    </lineage>
</organism>
<dbReference type="EMBL" id="FOSK01000013">
    <property type="protein sequence ID" value="SFK98223.1"/>
    <property type="molecule type" value="Genomic_DNA"/>
</dbReference>
<sequence length="231" mass="25069">MSLKAINPTLTRAGMRAIFSASDAGLHARITHLAFGSSRYSPAGDETSLKSEKARVEIIGSRYLDDFQMEITAQIDGDTGFTLAELGVMLEDGTLLAVWSDPDTPLAQYTPGVPISFSFVLALTGLPQNVIQVTGDVDLQLFFGEEFAGSATSMIALQLENFLLNQTARGLSKELSIAQTARAELLRRLEVVEAKIDQQANAHTEQLTLDASITSSLLTVQRHTIEKDQLQ</sequence>
<evidence type="ECO:0000313" key="4">
    <source>
        <dbReference type="Proteomes" id="UP000199598"/>
    </source>
</evidence>
<comment type="caution">
    <text evidence="3">The sequence shown here is derived from an EMBL/GenBank/DDBJ whole genome shotgun (WGS) entry which is preliminary data.</text>
</comment>